<dbReference type="InterPro" id="IPR019613">
    <property type="entry name" value="DUF4198"/>
</dbReference>
<name>A0A3M2I283_9GAMM</name>
<dbReference type="Proteomes" id="UP000269774">
    <property type="component" value="Unassembled WGS sequence"/>
</dbReference>
<dbReference type="OrthoDB" id="5995861at2"/>
<dbReference type="Pfam" id="PF10670">
    <property type="entry name" value="DUF4198"/>
    <property type="match status" value="1"/>
</dbReference>
<evidence type="ECO:0000313" key="3">
    <source>
        <dbReference type="Proteomes" id="UP000269774"/>
    </source>
</evidence>
<accession>A0A3M2I283</accession>
<dbReference type="EMBL" id="RFFM01000001">
    <property type="protein sequence ID" value="RMH92597.1"/>
    <property type="molecule type" value="Genomic_DNA"/>
</dbReference>
<protein>
    <submittedName>
        <fullName evidence="2">DUF4198 domain-containing protein</fullName>
    </submittedName>
</protein>
<sequence>MIKPIAGLLLLSALTLPAHAHELWLERDGNGPVKVFLGEPDQGVIESGETIAALAPTTRIISKASAAQTPISVRNDHLEANVDGAADVRAVNDQVWKPWENDKGELTAALMHARWGRAETQGQMELELVPEKADGDRFTLLFKGQPLADNDVMLITPENKAQQLKTDKQGLVQLTLDAPGRYILAAGHETPANGQSVAGQKVDRLYHGTTTSFHR</sequence>
<comment type="caution">
    <text evidence="2">The sequence shown here is derived from an EMBL/GenBank/DDBJ whole genome shotgun (WGS) entry which is preliminary data.</text>
</comment>
<dbReference type="AlphaFoldDB" id="A0A3M2I283"/>
<keyword evidence="1" id="KW-0732">Signal</keyword>
<dbReference type="RefSeq" id="WP_122164537.1">
    <property type="nucleotide sequence ID" value="NZ_JAMOIB010000007.1"/>
</dbReference>
<evidence type="ECO:0000313" key="2">
    <source>
        <dbReference type="EMBL" id="RMH92597.1"/>
    </source>
</evidence>
<keyword evidence="3" id="KW-1185">Reference proteome</keyword>
<gene>
    <name evidence="2" type="ORF">EA797_07820</name>
</gene>
<evidence type="ECO:0000256" key="1">
    <source>
        <dbReference type="SAM" id="SignalP"/>
    </source>
</evidence>
<proteinExistence type="predicted"/>
<feature type="signal peptide" evidence="1">
    <location>
        <begin position="1"/>
        <end position="20"/>
    </location>
</feature>
<organism evidence="2 3">
    <name type="scientific">Stutzerimonas zhaodongensis</name>
    <dbReference type="NCBI Taxonomy" id="1176257"/>
    <lineage>
        <taxon>Bacteria</taxon>
        <taxon>Pseudomonadati</taxon>
        <taxon>Pseudomonadota</taxon>
        <taxon>Gammaproteobacteria</taxon>
        <taxon>Pseudomonadales</taxon>
        <taxon>Pseudomonadaceae</taxon>
        <taxon>Stutzerimonas</taxon>
    </lineage>
</organism>
<feature type="chain" id="PRO_5018213326" evidence="1">
    <location>
        <begin position="21"/>
        <end position="215"/>
    </location>
</feature>
<reference evidence="2 3" key="1">
    <citation type="submission" date="2018-10" db="EMBL/GenBank/DDBJ databases">
        <title>Pseudomonas zhaodongensis NEAU-ST5-21(T) genome.</title>
        <authorList>
            <person name="Peng J."/>
            <person name="Liu Z.-P."/>
        </authorList>
    </citation>
    <scope>NUCLEOTIDE SEQUENCE [LARGE SCALE GENOMIC DNA]</scope>
    <source>
        <strain evidence="2 3">NEAU-ST5-21</strain>
    </source>
</reference>